<evidence type="ECO:0000313" key="3">
    <source>
        <dbReference type="RefSeq" id="XP_011299592.1"/>
    </source>
</evidence>
<proteinExistence type="predicted"/>
<name>A0A9R1TXH4_9HYME</name>
<keyword evidence="2" id="KW-1185">Reference proteome</keyword>
<dbReference type="Proteomes" id="UP000694866">
    <property type="component" value="Unplaced"/>
</dbReference>
<dbReference type="PANTHER" id="PTHR13582:SF0">
    <property type="entry name" value="M-PHASE PHOSPHOPROTEIN 6"/>
    <property type="match status" value="1"/>
</dbReference>
<accession>A0A9R1TXH4</accession>
<organism evidence="2 3">
    <name type="scientific">Fopius arisanus</name>
    <dbReference type="NCBI Taxonomy" id="64838"/>
    <lineage>
        <taxon>Eukaryota</taxon>
        <taxon>Metazoa</taxon>
        <taxon>Ecdysozoa</taxon>
        <taxon>Arthropoda</taxon>
        <taxon>Hexapoda</taxon>
        <taxon>Insecta</taxon>
        <taxon>Pterygota</taxon>
        <taxon>Neoptera</taxon>
        <taxon>Endopterygota</taxon>
        <taxon>Hymenoptera</taxon>
        <taxon>Apocrita</taxon>
        <taxon>Ichneumonoidea</taxon>
        <taxon>Braconidae</taxon>
        <taxon>Opiinae</taxon>
        <taxon>Fopius</taxon>
    </lineage>
</organism>
<dbReference type="PANTHER" id="PTHR13582">
    <property type="entry name" value="M-PHASE PHOSPHOPROTEIN 6"/>
    <property type="match status" value="1"/>
</dbReference>
<dbReference type="InterPro" id="IPR019324">
    <property type="entry name" value="MPP6"/>
</dbReference>
<dbReference type="AlphaFoldDB" id="A0A9R1TXH4"/>
<dbReference type="KEGG" id="fas:105264432"/>
<feature type="region of interest" description="Disordered" evidence="1">
    <location>
        <begin position="153"/>
        <end position="186"/>
    </location>
</feature>
<dbReference type="RefSeq" id="XP_011299592.1">
    <property type="nucleotide sequence ID" value="XM_011301290.1"/>
</dbReference>
<evidence type="ECO:0000256" key="1">
    <source>
        <dbReference type="SAM" id="MobiDB-lite"/>
    </source>
</evidence>
<dbReference type="OrthoDB" id="20403at2759"/>
<protein>
    <submittedName>
        <fullName evidence="3">M-phase phosphoprotein 6 isoform X1</fullName>
    </submittedName>
</protein>
<sequence>MILKNENRIKLNQGSPAPTDNSVNCSTGVFFLVTMASEKHKMKLSKSILEMKFMKRTKEKVDQQLFQTEGEEYFENQLTTRLKKESGQYLIEPSFVECEKLIEGRLSFQGMNPEVEKLLAAEDNEKRAKLEKLKEEISENQMVNHYKACNPTMRNRNKKRRTWVHPSERNGKQNSKKTRFMKPPDV</sequence>
<dbReference type="GO" id="GO:0000460">
    <property type="term" value="P:maturation of 5.8S rRNA"/>
    <property type="evidence" value="ECO:0007669"/>
    <property type="project" value="TreeGrafter"/>
</dbReference>
<gene>
    <name evidence="3" type="primary">Mpp6</name>
</gene>
<dbReference type="GeneID" id="105264432"/>
<dbReference type="CTD" id="35382"/>
<evidence type="ECO:0000313" key="2">
    <source>
        <dbReference type="Proteomes" id="UP000694866"/>
    </source>
</evidence>
<dbReference type="Pfam" id="PF10175">
    <property type="entry name" value="MPP6"/>
    <property type="match status" value="1"/>
</dbReference>
<reference evidence="3" key="1">
    <citation type="submission" date="2025-08" db="UniProtKB">
        <authorList>
            <consortium name="RefSeq"/>
        </authorList>
    </citation>
    <scope>IDENTIFICATION</scope>
    <source>
        <strain evidence="3">USDA-PBARC FA_bdor</strain>
        <tissue evidence="3">Whole organism</tissue>
    </source>
</reference>